<evidence type="ECO:0000313" key="2">
    <source>
        <dbReference type="Proteomes" id="UP001251857"/>
    </source>
</evidence>
<evidence type="ECO:0000313" key="1">
    <source>
        <dbReference type="EMBL" id="MDT0635302.1"/>
    </source>
</evidence>
<dbReference type="Proteomes" id="UP001251857">
    <property type="component" value="Unassembled WGS sequence"/>
</dbReference>
<dbReference type="EMBL" id="JAVRIB010000009">
    <property type="protein sequence ID" value="MDT0635302.1"/>
    <property type="molecule type" value="Genomic_DNA"/>
</dbReference>
<accession>A0ABU3C170</accession>
<protein>
    <submittedName>
        <fullName evidence="1">DUF2946 family protein</fullName>
    </submittedName>
</protein>
<gene>
    <name evidence="1" type="ORF">RM532_10080</name>
</gene>
<name>A0ABU3C170_9GAMM</name>
<dbReference type="InterPro" id="IPR021332">
    <property type="entry name" value="DUF2944"/>
</dbReference>
<keyword evidence="2" id="KW-1185">Reference proteome</keyword>
<reference evidence="1 2" key="1">
    <citation type="submission" date="2023-09" db="EMBL/GenBank/DDBJ databases">
        <authorList>
            <person name="Rey-Velasco X."/>
        </authorList>
    </citation>
    <scope>NUCLEOTIDE SEQUENCE [LARGE SCALE GENOMIC DNA]</scope>
    <source>
        <strain evidence="1 2">W335</strain>
    </source>
</reference>
<dbReference type="Pfam" id="PF11161">
    <property type="entry name" value="DUF2944"/>
    <property type="match status" value="1"/>
</dbReference>
<dbReference type="RefSeq" id="WP_311653197.1">
    <property type="nucleotide sequence ID" value="NZ_JAVRIB010000009.1"/>
</dbReference>
<organism evidence="1 2">
    <name type="scientific">Spectribacter hydrogenoxidans</name>
    <dbReference type="NCBI Taxonomy" id="3075608"/>
    <lineage>
        <taxon>Bacteria</taxon>
        <taxon>Pseudomonadati</taxon>
        <taxon>Pseudomonadota</taxon>
        <taxon>Gammaproteobacteria</taxon>
        <taxon>Salinisphaerales</taxon>
        <taxon>Salinisphaeraceae</taxon>
        <taxon>Spectribacter</taxon>
    </lineage>
</organism>
<proteinExistence type="predicted"/>
<sequence length="189" mass="20759">MDESVRRAMARLPNVPDLYGWLHLDRRGRWFVNGERITHPRILAFMARNYAVDDRGCWFFQNGPQRGYVSLEYTPLILRVDSAGDLITHTGFPVTTIHRICLDEQGSLVADTPLGAGVIDDHDLAWALSRLRHGDDPADDTAIADALALPGGTATSLWFTFAGDSVEVGRVDADALPAALSFVREPSAS</sequence>
<comment type="caution">
    <text evidence="1">The sequence shown here is derived from an EMBL/GenBank/DDBJ whole genome shotgun (WGS) entry which is preliminary data.</text>
</comment>